<feature type="transmembrane region" description="Helical" evidence="8">
    <location>
        <begin position="81"/>
        <end position="101"/>
    </location>
</feature>
<protein>
    <submittedName>
        <fullName evidence="9">Uncharacterized protein</fullName>
    </submittedName>
</protein>
<comment type="subcellular location">
    <subcellularLocation>
        <location evidence="1">Cell membrane</location>
        <topology evidence="1">Multi-pass membrane protein</topology>
    </subcellularLocation>
</comment>
<feature type="transmembrane region" description="Helical" evidence="8">
    <location>
        <begin position="7"/>
        <end position="39"/>
    </location>
</feature>
<feature type="transmembrane region" description="Helical" evidence="8">
    <location>
        <begin position="579"/>
        <end position="606"/>
    </location>
</feature>
<evidence type="ECO:0000256" key="1">
    <source>
        <dbReference type="ARBA" id="ARBA00004651"/>
    </source>
</evidence>
<dbReference type="InterPro" id="IPR002781">
    <property type="entry name" value="TM_pro_TauE-like"/>
</dbReference>
<feature type="region of interest" description="Disordered" evidence="7">
    <location>
        <begin position="365"/>
        <end position="410"/>
    </location>
</feature>
<dbReference type="Proteomes" id="UP000612055">
    <property type="component" value="Unassembled WGS sequence"/>
</dbReference>
<dbReference type="GO" id="GO:0005886">
    <property type="term" value="C:plasma membrane"/>
    <property type="evidence" value="ECO:0007669"/>
    <property type="project" value="UniProtKB-SubCell"/>
</dbReference>
<feature type="region of interest" description="Disordered" evidence="7">
    <location>
        <begin position="903"/>
        <end position="925"/>
    </location>
</feature>
<evidence type="ECO:0000256" key="8">
    <source>
        <dbReference type="SAM" id="Phobius"/>
    </source>
</evidence>
<keyword evidence="3" id="KW-1003">Cell membrane</keyword>
<feature type="region of interest" description="Disordered" evidence="7">
    <location>
        <begin position="1030"/>
        <end position="1054"/>
    </location>
</feature>
<keyword evidence="6 8" id="KW-0472">Membrane</keyword>
<dbReference type="EMBL" id="JAEHOE010000060">
    <property type="protein sequence ID" value="KAG2490665.1"/>
    <property type="molecule type" value="Genomic_DNA"/>
</dbReference>
<evidence type="ECO:0000256" key="3">
    <source>
        <dbReference type="ARBA" id="ARBA00022475"/>
    </source>
</evidence>
<evidence type="ECO:0000256" key="6">
    <source>
        <dbReference type="ARBA" id="ARBA00023136"/>
    </source>
</evidence>
<reference evidence="9" key="1">
    <citation type="journal article" date="2020" name="bioRxiv">
        <title>Comparative genomics of Chlamydomonas.</title>
        <authorList>
            <person name="Craig R.J."/>
            <person name="Hasan A.R."/>
            <person name="Ness R.W."/>
            <person name="Keightley P.D."/>
        </authorList>
    </citation>
    <scope>NUCLEOTIDE SEQUENCE</scope>
    <source>
        <strain evidence="9">CCAP 11/70</strain>
    </source>
</reference>
<evidence type="ECO:0000256" key="4">
    <source>
        <dbReference type="ARBA" id="ARBA00022692"/>
    </source>
</evidence>
<keyword evidence="5 8" id="KW-1133">Transmembrane helix</keyword>
<organism evidence="9 10">
    <name type="scientific">Edaphochlamys debaryana</name>
    <dbReference type="NCBI Taxonomy" id="47281"/>
    <lineage>
        <taxon>Eukaryota</taxon>
        <taxon>Viridiplantae</taxon>
        <taxon>Chlorophyta</taxon>
        <taxon>core chlorophytes</taxon>
        <taxon>Chlorophyceae</taxon>
        <taxon>CS clade</taxon>
        <taxon>Chlamydomonadales</taxon>
        <taxon>Chlamydomonadales incertae sedis</taxon>
        <taxon>Edaphochlamys</taxon>
    </lineage>
</organism>
<dbReference type="InterPro" id="IPR052017">
    <property type="entry name" value="TSUP"/>
</dbReference>
<evidence type="ECO:0000256" key="2">
    <source>
        <dbReference type="ARBA" id="ARBA00022448"/>
    </source>
</evidence>
<feature type="compositionally biased region" description="Low complexity" evidence="7">
    <location>
        <begin position="1110"/>
        <end position="1128"/>
    </location>
</feature>
<feature type="transmembrane region" description="Helical" evidence="8">
    <location>
        <begin position="553"/>
        <end position="573"/>
    </location>
</feature>
<evidence type="ECO:0000313" key="10">
    <source>
        <dbReference type="Proteomes" id="UP000612055"/>
    </source>
</evidence>
<evidence type="ECO:0000256" key="7">
    <source>
        <dbReference type="SAM" id="MobiDB-lite"/>
    </source>
</evidence>
<proteinExistence type="predicted"/>
<keyword evidence="4 8" id="KW-0812">Transmembrane</keyword>
<dbReference type="Pfam" id="PF01925">
    <property type="entry name" value="TauE"/>
    <property type="match status" value="2"/>
</dbReference>
<keyword evidence="2" id="KW-0813">Transport</keyword>
<feature type="transmembrane region" description="Helical" evidence="8">
    <location>
        <begin position="107"/>
        <end position="124"/>
    </location>
</feature>
<feature type="transmembrane region" description="Helical" evidence="8">
    <location>
        <begin position="454"/>
        <end position="474"/>
    </location>
</feature>
<dbReference type="PANTHER" id="PTHR30269">
    <property type="entry name" value="TRANSMEMBRANE PROTEIN YFCA"/>
    <property type="match status" value="1"/>
</dbReference>
<feature type="transmembrane region" description="Helical" evidence="8">
    <location>
        <begin position="521"/>
        <end position="541"/>
    </location>
</feature>
<feature type="compositionally biased region" description="Pro residues" evidence="7">
    <location>
        <begin position="1033"/>
        <end position="1047"/>
    </location>
</feature>
<accession>A0A835XVN8</accession>
<keyword evidence="10" id="KW-1185">Reference proteome</keyword>
<dbReference type="PANTHER" id="PTHR30269:SF38">
    <property type="entry name" value="SULFITE EXPORTER TAUE_SAFE"/>
    <property type="match status" value="1"/>
</dbReference>
<feature type="compositionally biased region" description="Gly residues" evidence="7">
    <location>
        <begin position="318"/>
        <end position="332"/>
    </location>
</feature>
<feature type="region of interest" description="Disordered" evidence="7">
    <location>
        <begin position="221"/>
        <end position="262"/>
    </location>
</feature>
<dbReference type="OrthoDB" id="543127at2759"/>
<sequence>MPAASVYVALCLGALAGGIVRGVTGFGAAILNLLVWVAFTAAGVNAGPLQQAVAAECVGGLSCGIPLLLMTKAHDTADWRLVVTILAFTMGGAPVGAALLTGLDPRIVELVMGCVLCVVIFVHVRGHEQLSAVLASARASWRSRSGLSMVAMAEAAEVEEAAGARAGASAADTGGAGAATPAAAALGSCDGAEAGKMEEMETRYRAGVDVRGDAAALVSLGGADGAGPAEDDSTTGRAKPRVCTASDDGAGSGPSPSPRTAADLSLDFRRCSVDEAGTDPLLPPPERGAHSWAASAPPAPRVDALDPGEGPHGSSAYGSGGEGYGGARGGGFTEPEAATQPLLGGSADLAGASGVAAQRPAGLIGGSASDGASAGKEEGTTGTGLDTLPLLSAPSIGDGNGTNDPGCSSFAWEPSATAGCGPPGGAAGRGRCARLVTRLRAWATQHDWRESRRVVALGSVAAFASGVMGGMTGIGGPPLMLLYEKLETHKDVVRGTNAVCNVIQPRVIYYVTMGVFRRDYLVLYAAYAAVNMAGIAAGNAAAHRLDRRGFSRVLVGLMLVCCGLLFASAAGLAKGPAAAAALLALLPLLLLALALALLAAAPLPVAAAVVSSARGRAGGAAGDAPSGGGSGGGSHQRSLPAVLLRHFGTVLRVGECSGGGSSGGGGVSGGGGSRGNEGPLCLWSYRRRRVDGSGGAATPTEAEEVELTEAELLPYNSVWPREALAFAAHLTALRHCAAAAADPAAAAAADPAAAQRQADPAAVAVPLQGACVVATDEVAWVAAADGGALERALRRPGVSSPAAVAAALAARHRRRVDAATRSAATTVGPAAGNAGAQRAPAYTVFPWASPGPTSGPAAAGVEAASCLAAAADSGGGEHRTGCTMYGSTAEWLADLDSGLDRLAPGQSADVNSGGEAAGSSQGDGWSAVRPGGWDVLALPSACAGWGVAAAPPPADGSGSGGIAGCLLAFSPQGVTALLRLAANGSAAAATQTQQASASAGPPPPQLLPVVNAPFYARVAQLARQGELRMQVAAPPPPPPQPQTPRPPGSSDAAEPARRRFLLFTCAGDRGSWRSWAGPDRSFDLLVAYYGAEGKALGLEKAALRGVSANTSAHPTANPSSSSTSDPPDYLYGAHGSKHQNAARLAALLPGLYGSYDAVALWDDDLGASTEHISAMFERFAQLAGPPGAEDGLWLAQPSLKHGSKVDHVLLPHSPHLALAFTSFVENNAPVFRSDRLVELMDSHVYTGELMGWGVDYAYLAALGPDETRRYAVLHDFQGPFAWLCLRALRSAPGGMA</sequence>
<name>A0A835XVN8_9CHLO</name>
<comment type="caution">
    <text evidence="9">The sequence shown here is derived from an EMBL/GenBank/DDBJ whole genome shotgun (WGS) entry which is preliminary data.</text>
</comment>
<evidence type="ECO:0000313" key="9">
    <source>
        <dbReference type="EMBL" id="KAG2490665.1"/>
    </source>
</evidence>
<evidence type="ECO:0000256" key="5">
    <source>
        <dbReference type="ARBA" id="ARBA00022989"/>
    </source>
</evidence>
<feature type="transmembrane region" description="Helical" evidence="8">
    <location>
        <begin position="51"/>
        <end position="69"/>
    </location>
</feature>
<gene>
    <name evidence="9" type="ORF">HYH03_011053</name>
</gene>
<feature type="region of interest" description="Disordered" evidence="7">
    <location>
        <begin position="275"/>
        <end position="345"/>
    </location>
</feature>
<feature type="region of interest" description="Disordered" evidence="7">
    <location>
        <begin position="1109"/>
        <end position="1134"/>
    </location>
</feature>